<sequence length="246" mass="26749">MKRIGLIGGMSWESTAVYYRRVNEQVRERLGGLNSADVVMRSVNFQDIVTLQKQGAWEQAAGELSKVARDLEQAGADMILICTNTMHLLADDVQQSVDVPLLHIADVTGEAVVAAGCKRPLLLATRYTMEQDFYRRRVEEKFGLSVLVPDAPDRQDVHDIIFGELCCGIVKSASHQRYLDIVEKGKAAGADSVILGCTEIGLLVSAADFDIPTFDSTLLHADAAVDISLAHIFAARAETGLAAPIH</sequence>
<name>A0A5C4XN49_9HYPH</name>
<proteinExistence type="inferred from homology"/>
<keyword evidence="2" id="KW-0413">Isomerase</keyword>
<dbReference type="InterPro" id="IPR004380">
    <property type="entry name" value="Asp_race"/>
</dbReference>
<dbReference type="PANTHER" id="PTHR21198">
    <property type="entry name" value="GLUTAMATE RACEMASE"/>
    <property type="match status" value="1"/>
</dbReference>
<protein>
    <submittedName>
        <fullName evidence="3">Aspartate/glutamate racemase family protein</fullName>
    </submittedName>
</protein>
<dbReference type="PANTHER" id="PTHR21198:SF7">
    <property type="entry name" value="ASPARTATE-GLUTAMATE RACEMASE FAMILY"/>
    <property type="match status" value="1"/>
</dbReference>
<dbReference type="GO" id="GO:0047661">
    <property type="term" value="F:amino-acid racemase activity"/>
    <property type="evidence" value="ECO:0007669"/>
    <property type="project" value="InterPro"/>
</dbReference>
<dbReference type="InterPro" id="IPR001920">
    <property type="entry name" value="Asp/Glu_race"/>
</dbReference>
<dbReference type="RefSeq" id="WP_139676962.1">
    <property type="nucleotide sequence ID" value="NZ_VDMN01000002.1"/>
</dbReference>
<dbReference type="EMBL" id="VDMN01000002">
    <property type="protein sequence ID" value="TNM64060.1"/>
    <property type="molecule type" value="Genomic_DNA"/>
</dbReference>
<dbReference type="InterPro" id="IPR033134">
    <property type="entry name" value="Asp/Glu_racemase_AS_2"/>
</dbReference>
<dbReference type="InterPro" id="IPR015942">
    <property type="entry name" value="Asp/Glu/hydantoin_racemase"/>
</dbReference>
<dbReference type="Gene3D" id="3.40.50.1860">
    <property type="match status" value="2"/>
</dbReference>
<dbReference type="SUPFAM" id="SSF53681">
    <property type="entry name" value="Aspartate/glutamate racemase"/>
    <property type="match status" value="2"/>
</dbReference>
<reference evidence="3 4" key="1">
    <citation type="submission" date="2019-06" db="EMBL/GenBank/DDBJ databases">
        <title>The draft genome of Rhizobium smilacinae PTYR-5.</title>
        <authorList>
            <person name="Liu L."/>
            <person name="Li L."/>
            <person name="Zhang X."/>
        </authorList>
    </citation>
    <scope>NUCLEOTIDE SEQUENCE [LARGE SCALE GENOMIC DNA]</scope>
    <source>
        <strain evidence="3 4">PTYR-5</strain>
    </source>
</reference>
<dbReference type="InterPro" id="IPR018187">
    <property type="entry name" value="Asp/Glu_racemase_AS_1"/>
</dbReference>
<evidence type="ECO:0000313" key="4">
    <source>
        <dbReference type="Proteomes" id="UP000311605"/>
    </source>
</evidence>
<dbReference type="NCBIfam" id="TIGR00035">
    <property type="entry name" value="asp_race"/>
    <property type="match status" value="1"/>
</dbReference>
<comment type="caution">
    <text evidence="3">The sequence shown here is derived from an EMBL/GenBank/DDBJ whole genome shotgun (WGS) entry which is preliminary data.</text>
</comment>
<evidence type="ECO:0000256" key="1">
    <source>
        <dbReference type="ARBA" id="ARBA00007847"/>
    </source>
</evidence>
<dbReference type="AlphaFoldDB" id="A0A5C4XN49"/>
<gene>
    <name evidence="3" type="ORF">FHP24_12805</name>
</gene>
<evidence type="ECO:0000256" key="2">
    <source>
        <dbReference type="ARBA" id="ARBA00023235"/>
    </source>
</evidence>
<dbReference type="OrthoDB" id="9803739at2"/>
<keyword evidence="4" id="KW-1185">Reference proteome</keyword>
<dbReference type="PROSITE" id="PS00923">
    <property type="entry name" value="ASP_GLU_RACEMASE_1"/>
    <property type="match status" value="1"/>
</dbReference>
<organism evidence="3 4">
    <name type="scientific">Aliirhizobium smilacinae</name>
    <dbReference type="NCBI Taxonomy" id="1395944"/>
    <lineage>
        <taxon>Bacteria</taxon>
        <taxon>Pseudomonadati</taxon>
        <taxon>Pseudomonadota</taxon>
        <taxon>Alphaproteobacteria</taxon>
        <taxon>Hyphomicrobiales</taxon>
        <taxon>Rhizobiaceae</taxon>
        <taxon>Aliirhizobium</taxon>
    </lineage>
</organism>
<dbReference type="Pfam" id="PF01177">
    <property type="entry name" value="Asp_Glu_race"/>
    <property type="match status" value="1"/>
</dbReference>
<dbReference type="PROSITE" id="PS00924">
    <property type="entry name" value="ASP_GLU_RACEMASE_2"/>
    <property type="match status" value="1"/>
</dbReference>
<dbReference type="Proteomes" id="UP000311605">
    <property type="component" value="Unassembled WGS sequence"/>
</dbReference>
<evidence type="ECO:0000313" key="3">
    <source>
        <dbReference type="EMBL" id="TNM64060.1"/>
    </source>
</evidence>
<accession>A0A5C4XN49</accession>
<comment type="similarity">
    <text evidence="1">Belongs to the aspartate/glutamate racemases family.</text>
</comment>